<dbReference type="EMBL" id="KQ086130">
    <property type="protein sequence ID" value="KLO07593.1"/>
    <property type="molecule type" value="Genomic_DNA"/>
</dbReference>
<evidence type="ECO:0000259" key="2">
    <source>
        <dbReference type="Pfam" id="PF20722"/>
    </source>
</evidence>
<evidence type="ECO:0000313" key="3">
    <source>
        <dbReference type="EMBL" id="KLO04383.1"/>
    </source>
</evidence>
<evidence type="ECO:0000313" key="4">
    <source>
        <dbReference type="EMBL" id="KLO07593.1"/>
    </source>
</evidence>
<evidence type="ECO:0000256" key="1">
    <source>
        <dbReference type="SAM" id="MobiDB-lite"/>
    </source>
</evidence>
<dbReference type="InterPro" id="IPR049233">
    <property type="entry name" value="DUF6830"/>
</dbReference>
<dbReference type="InterPro" id="IPR041078">
    <property type="entry name" value="Plavaka"/>
</dbReference>
<feature type="compositionally biased region" description="Pro residues" evidence="1">
    <location>
        <begin position="23"/>
        <end position="48"/>
    </location>
</feature>
<accession>A0A0H2RDJ4</accession>
<dbReference type="Proteomes" id="UP000053477">
    <property type="component" value="Unassembled WGS sequence"/>
</dbReference>
<dbReference type="Pfam" id="PF20722">
    <property type="entry name" value="DUF6830"/>
    <property type="match status" value="1"/>
</dbReference>
<dbReference type="AlphaFoldDB" id="A0A0H2RDJ4"/>
<keyword evidence="5" id="KW-1185">Reference proteome</keyword>
<feature type="domain" description="DUF6830" evidence="2">
    <location>
        <begin position="654"/>
        <end position="758"/>
    </location>
</feature>
<proteinExistence type="predicted"/>
<dbReference type="Pfam" id="PF18759">
    <property type="entry name" value="Plavaka"/>
    <property type="match status" value="2"/>
</dbReference>
<protein>
    <recommendedName>
        <fullName evidence="2">DUF6830 domain-containing protein</fullName>
    </recommendedName>
</protein>
<dbReference type="OrthoDB" id="2576233at2759"/>
<organism evidence="4 5">
    <name type="scientific">Schizopora paradoxa</name>
    <dbReference type="NCBI Taxonomy" id="27342"/>
    <lineage>
        <taxon>Eukaryota</taxon>
        <taxon>Fungi</taxon>
        <taxon>Dikarya</taxon>
        <taxon>Basidiomycota</taxon>
        <taxon>Agaricomycotina</taxon>
        <taxon>Agaricomycetes</taxon>
        <taxon>Hymenochaetales</taxon>
        <taxon>Schizoporaceae</taxon>
        <taxon>Schizopora</taxon>
    </lineage>
</organism>
<evidence type="ECO:0000313" key="5">
    <source>
        <dbReference type="Proteomes" id="UP000053477"/>
    </source>
</evidence>
<sequence>MLWVKDSNERRVRFALENRSRPNLPPPDPHPQVPSESPPDPPPPPIPPTGVGIITSKEPLPKRVEHPDSGQCYGYGPNILDKVTLTDRFREERKSNIFYPFSCEEDMQMGFWIARQNISINQMENFFKNKYIRNRPLSFASAAQLIDRIEVLPKTPSWKCCEVAVEGGRTKKPIKFFHRDAWECFCFLFGNPIFDGHMRLSPNLVGVGETLGLVMLASDEALLTNHYGDKCTYGVYLSCGNIAKDIRGGLSSKCWMKVAEIPVVQFEDKQHQTLLHDRLAHKCLDIVTSQLKYHSHNPTYVPDPSGRIRLLRPILCAHLGDTKEQKRTACVAENSSPVSIANFRQLGLSTACQPRTAEFTLRRIRNLDAAIGDNRSDLAMVRATASSLHLNGVMEPYWRDWKFAEPSIFITPDILHQMHGFFMDHPMEWARKLLTDKELDKRVTVLQRRIGFRTFLNGFTRFKQHTGREERDLQRAFIAIIAGHPTITPNVIRAFRGLLDYIYTAQYDTQSTETLKFLRKCLRTFHRNKGYISRTGVRDGSRMKGKFKIPKLELLHQAPRIIKEIGSAPQFSTDYSEHLHIGNAKVPYTKTNRKEYEGQICRYLDRRDKMDFFEIATHQNRLRQLRLFKEFMAKTGKYMPKPDIDYFTPLPPNSARTLLRNDTTAFGLTARITYRKRTIDAVSEIYHLPHLLGAILSFYGVRDLHELPFGEIDCWDKVRIQLHKCQDQNTIVPPYTVAAFAPSDALPFGFCNFVLVKLPIDHPYRGIQSPQLRMIFRPFIRRGAKVYLAYVQPLKPANGTISCQDDGHLDHVPDDNIEMFRFVRDLRPDGSRRGRVVQLLDIWRPIDVIPKFEEQCPEEWTRDNSVELATEFYANSFADKETYQSVY</sequence>
<gene>
    <name evidence="4" type="ORF">SCHPADRAFT_836422</name>
    <name evidence="3" type="ORF">SCHPADRAFT_840666</name>
</gene>
<feature type="region of interest" description="Disordered" evidence="1">
    <location>
        <begin position="14"/>
        <end position="55"/>
    </location>
</feature>
<reference evidence="4 5" key="1">
    <citation type="submission" date="2015-04" db="EMBL/GenBank/DDBJ databases">
        <title>Complete genome sequence of Schizopora paradoxa KUC8140, a cosmopolitan wood degrader in East Asia.</title>
        <authorList>
            <consortium name="DOE Joint Genome Institute"/>
            <person name="Min B."/>
            <person name="Park H."/>
            <person name="Jang Y."/>
            <person name="Kim J.-J."/>
            <person name="Kim K.H."/>
            <person name="Pangilinan J."/>
            <person name="Lipzen A."/>
            <person name="Riley R."/>
            <person name="Grigoriev I.V."/>
            <person name="Spatafora J.W."/>
            <person name="Choi I.-G."/>
        </authorList>
    </citation>
    <scope>NUCLEOTIDE SEQUENCE [LARGE SCALE GENOMIC DNA]</scope>
    <source>
        <strain evidence="4 5">KUC8140</strain>
    </source>
</reference>
<dbReference type="EMBL" id="KQ086566">
    <property type="protein sequence ID" value="KLO04383.1"/>
    <property type="molecule type" value="Genomic_DNA"/>
</dbReference>
<name>A0A0H2RDJ4_9AGAM</name>